<dbReference type="PANTHER" id="PTHR47893">
    <property type="entry name" value="REGULATORY PROTEIN PCHR"/>
    <property type="match status" value="1"/>
</dbReference>
<evidence type="ECO:0000259" key="4">
    <source>
        <dbReference type="PROSITE" id="PS01124"/>
    </source>
</evidence>
<protein>
    <submittedName>
        <fullName evidence="5">Helix-turn-helix transcriptional regulator</fullName>
    </submittedName>
</protein>
<dbReference type="InterPro" id="IPR009057">
    <property type="entry name" value="Homeodomain-like_sf"/>
</dbReference>
<dbReference type="Gene3D" id="1.10.10.60">
    <property type="entry name" value="Homeodomain-like"/>
    <property type="match status" value="1"/>
</dbReference>
<organism evidence="5 6">
    <name type="scientific">Microbacterium arthrosphaerae</name>
    <dbReference type="NCBI Taxonomy" id="792652"/>
    <lineage>
        <taxon>Bacteria</taxon>
        <taxon>Bacillati</taxon>
        <taxon>Actinomycetota</taxon>
        <taxon>Actinomycetes</taxon>
        <taxon>Micrococcales</taxon>
        <taxon>Microbacteriaceae</taxon>
        <taxon>Microbacterium</taxon>
    </lineage>
</organism>
<dbReference type="InterPro" id="IPR053142">
    <property type="entry name" value="PchR_regulatory_protein"/>
</dbReference>
<keyword evidence="2" id="KW-0238">DNA-binding</keyword>
<dbReference type="SMART" id="SM00342">
    <property type="entry name" value="HTH_ARAC"/>
    <property type="match status" value="1"/>
</dbReference>
<accession>A0ABU4H0V6</accession>
<dbReference type="Proteomes" id="UP001283109">
    <property type="component" value="Unassembled WGS sequence"/>
</dbReference>
<name>A0ABU4H0V6_9MICO</name>
<keyword evidence="6" id="KW-1185">Reference proteome</keyword>
<sequence length="103" mass="11482">MRRAVAYIDEHAQDPVTLADVASASRLSVRALQAGFRRYLDTTPMGYLQKVRLSSARLDLLAGDPTRETVAAIARRWGFTHLGRFASSYRAAFGELPSESLRR</sequence>
<gene>
    <name evidence="5" type="ORF">R8Z58_09305</name>
</gene>
<dbReference type="InterPro" id="IPR018060">
    <property type="entry name" value="HTH_AraC"/>
</dbReference>
<dbReference type="PANTHER" id="PTHR47893:SF1">
    <property type="entry name" value="REGULATORY PROTEIN PCHR"/>
    <property type="match status" value="1"/>
</dbReference>
<dbReference type="SUPFAM" id="SSF46689">
    <property type="entry name" value="Homeodomain-like"/>
    <property type="match status" value="2"/>
</dbReference>
<evidence type="ECO:0000256" key="2">
    <source>
        <dbReference type="ARBA" id="ARBA00023125"/>
    </source>
</evidence>
<evidence type="ECO:0000313" key="6">
    <source>
        <dbReference type="Proteomes" id="UP001283109"/>
    </source>
</evidence>
<feature type="domain" description="HTH araC/xylS-type" evidence="4">
    <location>
        <begin position="2"/>
        <end position="103"/>
    </location>
</feature>
<dbReference type="PROSITE" id="PS00041">
    <property type="entry name" value="HTH_ARAC_FAMILY_1"/>
    <property type="match status" value="1"/>
</dbReference>
<dbReference type="EMBL" id="JAWQEV010000002">
    <property type="protein sequence ID" value="MDW4572965.1"/>
    <property type="molecule type" value="Genomic_DNA"/>
</dbReference>
<reference evidence="5 6" key="1">
    <citation type="submission" date="2023-11" db="EMBL/GenBank/DDBJ databases">
        <title>Draft genome sequence of Microbacterium arthrosphaerae JCM 30492.</title>
        <authorList>
            <person name="Zhang G."/>
            <person name="Ding Y."/>
        </authorList>
    </citation>
    <scope>NUCLEOTIDE SEQUENCE [LARGE SCALE GENOMIC DNA]</scope>
    <source>
        <strain evidence="5 6">JCM 30492</strain>
    </source>
</reference>
<keyword evidence="3" id="KW-0804">Transcription</keyword>
<keyword evidence="1" id="KW-0805">Transcription regulation</keyword>
<proteinExistence type="predicted"/>
<comment type="caution">
    <text evidence="5">The sequence shown here is derived from an EMBL/GenBank/DDBJ whole genome shotgun (WGS) entry which is preliminary data.</text>
</comment>
<evidence type="ECO:0000256" key="3">
    <source>
        <dbReference type="ARBA" id="ARBA00023163"/>
    </source>
</evidence>
<dbReference type="PROSITE" id="PS01124">
    <property type="entry name" value="HTH_ARAC_FAMILY_2"/>
    <property type="match status" value="1"/>
</dbReference>
<dbReference type="RefSeq" id="WP_318353470.1">
    <property type="nucleotide sequence ID" value="NZ_JAWQEV010000002.1"/>
</dbReference>
<evidence type="ECO:0000313" key="5">
    <source>
        <dbReference type="EMBL" id="MDW4572965.1"/>
    </source>
</evidence>
<dbReference type="InterPro" id="IPR018062">
    <property type="entry name" value="HTH_AraC-typ_CS"/>
</dbReference>
<evidence type="ECO:0000256" key="1">
    <source>
        <dbReference type="ARBA" id="ARBA00023015"/>
    </source>
</evidence>
<dbReference type="Pfam" id="PF12833">
    <property type="entry name" value="HTH_18"/>
    <property type="match status" value="1"/>
</dbReference>